<organism evidence="1 2">
    <name type="scientific">Trichoderma parareesei</name>
    <name type="common">Filamentous fungus</name>
    <dbReference type="NCBI Taxonomy" id="858221"/>
    <lineage>
        <taxon>Eukaryota</taxon>
        <taxon>Fungi</taxon>
        <taxon>Dikarya</taxon>
        <taxon>Ascomycota</taxon>
        <taxon>Pezizomycotina</taxon>
        <taxon>Sordariomycetes</taxon>
        <taxon>Hypocreomycetidae</taxon>
        <taxon>Hypocreales</taxon>
        <taxon>Hypocreaceae</taxon>
        <taxon>Trichoderma</taxon>
    </lineage>
</organism>
<accession>A0A2H2ZBI9</accession>
<comment type="caution">
    <text evidence="1">The sequence shown here is derived from an EMBL/GenBank/DDBJ whole genome shotgun (WGS) entry which is preliminary data.</text>
</comment>
<evidence type="ECO:0000313" key="2">
    <source>
        <dbReference type="Proteomes" id="UP000219286"/>
    </source>
</evidence>
<evidence type="ECO:0000313" key="1">
    <source>
        <dbReference type="EMBL" id="OTA00920.1"/>
    </source>
</evidence>
<proteinExistence type="predicted"/>
<dbReference type="EMBL" id="LFMI01000166">
    <property type="protein sequence ID" value="OTA00920.1"/>
    <property type="molecule type" value="Genomic_DNA"/>
</dbReference>
<reference evidence="1 2" key="1">
    <citation type="journal article" date="2015" name="Genome Announc.">
        <title>Genome sequence and annotation of Trichoderma parareesei, the ancestor of the cellulase producer Trichoderma reesei.</title>
        <authorList>
            <person name="Yang D."/>
            <person name="Pomraning K."/>
            <person name="Kopchinskiy A."/>
            <person name="Karimi Aghcheh R."/>
            <person name="Atanasova L."/>
            <person name="Chenthamara K."/>
            <person name="Baker S.E."/>
            <person name="Zhang R."/>
            <person name="Shen Q."/>
            <person name="Freitag M."/>
            <person name="Kubicek C.P."/>
            <person name="Druzhinina I.S."/>
        </authorList>
    </citation>
    <scope>NUCLEOTIDE SEQUENCE [LARGE SCALE GENOMIC DNA]</scope>
    <source>
        <strain evidence="1 2">CBS 125925</strain>
    </source>
</reference>
<name>A0A2H2ZBI9_TRIPA</name>
<gene>
    <name evidence="1" type="ORF">A9Z42_0012250</name>
</gene>
<sequence>MRTNDELTAHFRGWARSSKLPAGLGVGWTKKQSREHLWHFEKLESSILSPPLAYTAEAMEHGDVRATLRSRRFKRHVYMVTGVRIARGARLHHLDKDHFRFAADTQTDMPEDIVTLGATAAMGQKKLDSEKFSRASDFVFAYRLNEVSYRGILSQRPYLGGEVASADAPYVGYEPSVVVDDFEVLGLEDTPFEGYPDDFDAIYLPGYEDLVCYIAKNDVDECVRF</sequence>
<dbReference type="OrthoDB" id="4500473at2759"/>
<keyword evidence="2" id="KW-1185">Reference proteome</keyword>
<protein>
    <submittedName>
        <fullName evidence="1">Uncharacterized protein</fullName>
    </submittedName>
</protein>
<dbReference type="AlphaFoldDB" id="A0A2H2ZBI9"/>
<dbReference type="Proteomes" id="UP000219286">
    <property type="component" value="Unassembled WGS sequence"/>
</dbReference>